<dbReference type="GO" id="GO:0005829">
    <property type="term" value="C:cytosol"/>
    <property type="evidence" value="ECO:0007669"/>
    <property type="project" value="TreeGrafter"/>
</dbReference>
<feature type="coiled-coil region" evidence="3">
    <location>
        <begin position="518"/>
        <end position="570"/>
    </location>
</feature>
<dbReference type="PANTHER" id="PTHR32054:SF31">
    <property type="entry name" value="PROTEIN WEAK CHLOROPLAST MOVEMENT UNDER BLUE LIGHT 1"/>
    <property type="match status" value="1"/>
</dbReference>
<feature type="region of interest" description="Disordered" evidence="4">
    <location>
        <begin position="1"/>
        <end position="28"/>
    </location>
</feature>
<evidence type="ECO:0000256" key="3">
    <source>
        <dbReference type="SAM" id="Coils"/>
    </source>
</evidence>
<evidence type="ECO:0000256" key="1">
    <source>
        <dbReference type="ARBA" id="ARBA00005485"/>
    </source>
</evidence>
<reference evidence="5" key="1">
    <citation type="submission" date="2016-04" db="EMBL/GenBank/DDBJ databases">
        <authorList>
            <person name="Evans L.H."/>
            <person name="Alamgir A."/>
            <person name="Owens N."/>
            <person name="Weber N.D."/>
            <person name="Virtaneva K."/>
            <person name="Barbian K."/>
            <person name="Babar A."/>
            <person name="Rosenke K."/>
        </authorList>
    </citation>
    <scope>NUCLEOTIDE SEQUENCE</scope>
</reference>
<dbReference type="InterPro" id="IPR008545">
    <property type="entry name" value="Web"/>
</dbReference>
<organism evidence="5">
    <name type="scientific">Apostasia odorata</name>
    <dbReference type="NCBI Taxonomy" id="280455"/>
    <lineage>
        <taxon>Eukaryota</taxon>
        <taxon>Viridiplantae</taxon>
        <taxon>Streptophyta</taxon>
        <taxon>Embryophyta</taxon>
        <taxon>Tracheophyta</taxon>
        <taxon>Spermatophyta</taxon>
        <taxon>Magnoliopsida</taxon>
        <taxon>Liliopsida</taxon>
        <taxon>Asparagales</taxon>
        <taxon>Orchidaceae</taxon>
        <taxon>Apostasioideae</taxon>
        <taxon>Apostasia</taxon>
    </lineage>
</organism>
<proteinExistence type="evidence at transcript level"/>
<dbReference type="EMBL" id="KX156878">
    <property type="protein sequence ID" value="AQX44148.1"/>
    <property type="molecule type" value="mRNA"/>
</dbReference>
<feature type="compositionally biased region" description="Low complexity" evidence="4">
    <location>
        <begin position="56"/>
        <end position="69"/>
    </location>
</feature>
<dbReference type="Pfam" id="PF05701">
    <property type="entry name" value="WEMBL"/>
    <property type="match status" value="2"/>
</dbReference>
<name>A0A1S6YFV1_9ASPA</name>
<feature type="coiled-coil region" evidence="3">
    <location>
        <begin position="201"/>
        <end position="308"/>
    </location>
</feature>
<feature type="compositionally biased region" description="Low complexity" evidence="4">
    <location>
        <begin position="436"/>
        <end position="445"/>
    </location>
</feature>
<reference evidence="5" key="2">
    <citation type="journal article" date="2017" name="Plant J.">
        <title>Concomitant loss of NDH complex-related genes within chloroplast and nuclear genomes in some orchids.</title>
        <authorList>
            <person name="Lin C.S."/>
            <person name="Chen J.J."/>
            <person name="Chiu C.C."/>
            <person name="Hsiao H.C."/>
            <person name="Yang C.J."/>
            <person name="Jin X.H."/>
            <person name="Leebens-Mack J."/>
            <person name="dePamphilis C.W."/>
            <person name="Huang Y.T."/>
            <person name="Yang L.H."/>
            <person name="Chang W.J."/>
            <person name="Kui L."/>
            <person name="Wong G.K."/>
            <person name="Hu J.M."/>
            <person name="Wang W."/>
            <person name="Shih M.C."/>
        </authorList>
    </citation>
    <scope>NUCLEOTIDE SEQUENCE</scope>
</reference>
<dbReference type="PANTHER" id="PTHR32054">
    <property type="entry name" value="HEAVY CHAIN, PUTATIVE, EXPRESSED-RELATED-RELATED"/>
    <property type="match status" value="1"/>
</dbReference>
<dbReference type="AlphaFoldDB" id="A0A1S6YFV1"/>
<comment type="similarity">
    <text evidence="1">Belongs to the WEB family.</text>
</comment>
<feature type="region of interest" description="Disordered" evidence="4">
    <location>
        <begin position="434"/>
        <end position="454"/>
    </location>
</feature>
<feature type="region of interest" description="Disordered" evidence="4">
    <location>
        <begin position="40"/>
        <end position="75"/>
    </location>
</feature>
<sequence>MLEKNKSASPSAAIQMENSVSQPDSGAGIAAALDAGRARINPLPISDGRNGGRGAGSRSPESPNSPSRTRGIDPSRILIDTATPFESVKAAATMFGGRADWKAQRARSMERSKNVQQDLEKVEEEINYCQKQSEAAELAKEGALHELEVTNRLLDELSLRLEKAQKEEIHSQQESELVKLRIKEMEQGIVSENGMAMSSQLKVARRRYAEAVNELSAVKAELDSLQKGQQLEKELKLELIAVKETLQLAQKSLLEAEEQRLNAAAARERDCLNGEKQLKLSQEELQSLEKQLLEVNDLKLELDTAAALFSSLKTELDPFMETKLNQESEIVKEKNQKINLDSAKEFEEVKVNIEKAKEKVSCLRVAAASLNSELEKEKRFLDALKSKGEISAAAISSLEAELGKTQIKLEEKSSEDMERLAYELQVRTQEADQAKSKAQSASQELNKAKEEAELSKASAHTMELRLLAVIKEIEAAKASEKLAIETIGALKETENSQNHISISLEEYCTLSKNASEAENLAKEKMTAAIDQIKDAKKKEMMSSEKLKAAYKEMNERKELLREARVKADKAAEWKLKVEQELRDWRKKAGETASKGQWKNVHCYSKSFNASSEPDERSGAVIALRVNSTPSPNLYHSGNEVDASIPEQRTRRKKSVFPRIVMFLAKKKVESFK</sequence>
<dbReference type="GO" id="GO:0009903">
    <property type="term" value="P:chloroplast avoidance movement"/>
    <property type="evidence" value="ECO:0007669"/>
    <property type="project" value="TreeGrafter"/>
</dbReference>
<evidence type="ECO:0000256" key="4">
    <source>
        <dbReference type="SAM" id="MobiDB-lite"/>
    </source>
</evidence>
<evidence type="ECO:0000313" key="5">
    <source>
        <dbReference type="EMBL" id="AQX44148.1"/>
    </source>
</evidence>
<protein>
    <submittedName>
        <fullName evidence="5">Uncharacterized protein</fullName>
    </submittedName>
</protein>
<accession>A0A1S6YFV1</accession>
<evidence type="ECO:0000256" key="2">
    <source>
        <dbReference type="ARBA" id="ARBA00023054"/>
    </source>
</evidence>
<dbReference type="GO" id="GO:0009904">
    <property type="term" value="P:chloroplast accumulation movement"/>
    <property type="evidence" value="ECO:0007669"/>
    <property type="project" value="TreeGrafter"/>
</dbReference>
<feature type="compositionally biased region" description="Polar residues" evidence="4">
    <location>
        <begin position="7"/>
        <end position="24"/>
    </location>
</feature>
<keyword evidence="2 3" id="KW-0175">Coiled coil</keyword>
<feature type="region of interest" description="Disordered" evidence="4">
    <location>
        <begin position="631"/>
        <end position="651"/>
    </location>
</feature>
<feature type="coiled-coil region" evidence="3">
    <location>
        <begin position="105"/>
        <end position="174"/>
    </location>
</feature>